<evidence type="ECO:0000256" key="1">
    <source>
        <dbReference type="SAM" id="SignalP"/>
    </source>
</evidence>
<dbReference type="RefSeq" id="WP_051972663.1">
    <property type="nucleotide sequence ID" value="NZ_CP008953.1"/>
</dbReference>
<feature type="chain" id="PRO_5001710874" description="PET hydrolase/cutinase-like domain-containing protein" evidence="1">
    <location>
        <begin position="29"/>
        <end position="279"/>
    </location>
</feature>
<dbReference type="Proteomes" id="UP000028492">
    <property type="component" value="Chromosome"/>
</dbReference>
<dbReference type="KEGG" id="aja:AJAP_32345"/>
<gene>
    <name evidence="3" type="ORF">AJAP_32345</name>
</gene>
<reference evidence="3 4" key="1">
    <citation type="journal article" date="2014" name="J. Biotechnol.">
        <title>Complete genome sequence of the actinobacterium Amycolatopsis japonica MG417-CF17(T) (=DSM 44213T) producing (S,S)-N,N'-ethylenediaminedisuccinic acid.</title>
        <authorList>
            <person name="Stegmann E."/>
            <person name="Albersmeier A."/>
            <person name="Spohn M."/>
            <person name="Gert H."/>
            <person name="Weber T."/>
            <person name="Wohlleben W."/>
            <person name="Kalinowski J."/>
            <person name="Ruckert C."/>
        </authorList>
    </citation>
    <scope>NUCLEOTIDE SEQUENCE [LARGE SCALE GENOMIC DNA]</scope>
    <source>
        <strain evidence="4">MG417-CF17 (DSM 44213)</strain>
    </source>
</reference>
<dbReference type="PANTHER" id="PTHR33428:SF14">
    <property type="entry name" value="CARBOXYLESTERASE TYPE B DOMAIN-CONTAINING PROTEIN"/>
    <property type="match status" value="1"/>
</dbReference>
<dbReference type="InterPro" id="IPR041127">
    <property type="entry name" value="PET_hydrolase/cutinase-like"/>
</dbReference>
<proteinExistence type="predicted"/>
<dbReference type="InterPro" id="IPR006311">
    <property type="entry name" value="TAT_signal"/>
</dbReference>
<evidence type="ECO:0000313" key="4">
    <source>
        <dbReference type="Proteomes" id="UP000028492"/>
    </source>
</evidence>
<protein>
    <recommendedName>
        <fullName evidence="2">PET hydrolase/cutinase-like domain-containing protein</fullName>
    </recommendedName>
</protein>
<dbReference type="eggNOG" id="COG4188">
    <property type="taxonomic scope" value="Bacteria"/>
</dbReference>
<keyword evidence="1" id="KW-0732">Signal</keyword>
<feature type="signal peptide" evidence="1">
    <location>
        <begin position="1"/>
        <end position="28"/>
    </location>
</feature>
<dbReference type="Pfam" id="PF12740">
    <property type="entry name" value="PETase"/>
    <property type="match status" value="1"/>
</dbReference>
<sequence length="279" mass="28932">MRSLSRRALLTVLALAVSATAVPQTAVAASAAAPTSPRVYEKAGPHKAVKATGGPAHTLYYPADIASDGTEHPVLIWGNGTNATVDQYEQLFTHLASWGYVVAAANTGQSGSGQEMLAGARYLIAENSRAGSVFQGRIATGKIAAAGHSQGGGGAIAAGADPLVKTTLPIMPGPQGNVNKLHGPAFFVSGQADVVVPAFYVRSRFLACDQVPAVYGQLKGATHFLQGETRDRAIGAITAWLRFHLSGDQNAESVFYGTVSGLDQDDDGWSATERNEKAA</sequence>
<dbReference type="SUPFAM" id="SSF53474">
    <property type="entry name" value="alpha/beta-Hydrolases"/>
    <property type="match status" value="1"/>
</dbReference>
<dbReference type="Gene3D" id="3.40.50.1820">
    <property type="entry name" value="alpha/beta hydrolase"/>
    <property type="match status" value="1"/>
</dbReference>
<dbReference type="AlphaFoldDB" id="A0A075V281"/>
<dbReference type="PANTHER" id="PTHR33428">
    <property type="entry name" value="CHLOROPHYLLASE-2, CHLOROPLASTIC"/>
    <property type="match status" value="1"/>
</dbReference>
<dbReference type="HOGENOM" id="CLU_076307_1_0_11"/>
<dbReference type="InterPro" id="IPR029058">
    <property type="entry name" value="AB_hydrolase_fold"/>
</dbReference>
<name>A0A075V281_9PSEU</name>
<dbReference type="PROSITE" id="PS51318">
    <property type="entry name" value="TAT"/>
    <property type="match status" value="1"/>
</dbReference>
<dbReference type="STRING" id="208439.AJAP_32345"/>
<organism evidence="3 4">
    <name type="scientific">Amycolatopsis japonica</name>
    <dbReference type="NCBI Taxonomy" id="208439"/>
    <lineage>
        <taxon>Bacteria</taxon>
        <taxon>Bacillati</taxon>
        <taxon>Actinomycetota</taxon>
        <taxon>Actinomycetes</taxon>
        <taxon>Pseudonocardiales</taxon>
        <taxon>Pseudonocardiaceae</taxon>
        <taxon>Amycolatopsis</taxon>
        <taxon>Amycolatopsis japonica group</taxon>
    </lineage>
</organism>
<evidence type="ECO:0000313" key="3">
    <source>
        <dbReference type="EMBL" id="AIG79283.1"/>
    </source>
</evidence>
<accession>A0A075V281</accession>
<evidence type="ECO:0000259" key="2">
    <source>
        <dbReference type="Pfam" id="PF12740"/>
    </source>
</evidence>
<dbReference type="EMBL" id="CP008953">
    <property type="protein sequence ID" value="AIG79283.1"/>
    <property type="molecule type" value="Genomic_DNA"/>
</dbReference>
<feature type="domain" description="PET hydrolase/cutinase-like" evidence="2">
    <location>
        <begin position="35"/>
        <end position="251"/>
    </location>
</feature>
<keyword evidence="4" id="KW-1185">Reference proteome</keyword>